<name>A0A850T6E1_9BACT</name>
<dbReference type="CDD" id="cd00609">
    <property type="entry name" value="AAT_like"/>
    <property type="match status" value="1"/>
</dbReference>
<dbReference type="GO" id="GO:0006520">
    <property type="term" value="P:amino acid metabolic process"/>
    <property type="evidence" value="ECO:0007669"/>
    <property type="project" value="InterPro"/>
</dbReference>
<dbReference type="PANTHER" id="PTHR46383">
    <property type="entry name" value="ASPARTATE AMINOTRANSFERASE"/>
    <property type="match status" value="1"/>
</dbReference>
<dbReference type="InterPro" id="IPR015422">
    <property type="entry name" value="PyrdxlP-dep_Trfase_small"/>
</dbReference>
<dbReference type="AlphaFoldDB" id="A0A850T6E1"/>
<dbReference type="InterPro" id="IPR015421">
    <property type="entry name" value="PyrdxlP-dep_Trfase_major"/>
</dbReference>
<dbReference type="GO" id="GO:0008483">
    <property type="term" value="F:transaminase activity"/>
    <property type="evidence" value="ECO:0007669"/>
    <property type="project" value="UniProtKB-KW"/>
</dbReference>
<dbReference type="Gene3D" id="3.90.1150.10">
    <property type="entry name" value="Aspartate Aminotransferase, domain 1"/>
    <property type="match status" value="1"/>
</dbReference>
<feature type="domain" description="Aminotransferase class I/classII large" evidence="6">
    <location>
        <begin position="75"/>
        <end position="428"/>
    </location>
</feature>
<evidence type="ECO:0000313" key="8">
    <source>
        <dbReference type="Proteomes" id="UP000553343"/>
    </source>
</evidence>
<dbReference type="RefSeq" id="WP_178366011.1">
    <property type="nucleotide sequence ID" value="NZ_JACADJ010000013.1"/>
</dbReference>
<dbReference type="Gene3D" id="3.40.640.10">
    <property type="entry name" value="Type I PLP-dependent aspartate aminotransferase-like (Major domain)"/>
    <property type="match status" value="1"/>
</dbReference>
<dbReference type="EMBL" id="JACADJ010000013">
    <property type="protein sequence ID" value="NWH04555.1"/>
    <property type="molecule type" value="Genomic_DNA"/>
</dbReference>
<dbReference type="SUPFAM" id="SSF53383">
    <property type="entry name" value="PLP-dependent transferases"/>
    <property type="match status" value="1"/>
</dbReference>
<evidence type="ECO:0000256" key="1">
    <source>
        <dbReference type="ARBA" id="ARBA00001933"/>
    </source>
</evidence>
<comment type="caution">
    <text evidence="7">The sequence shown here is derived from an EMBL/GenBank/DDBJ whole genome shotgun (WGS) entry which is preliminary data.</text>
</comment>
<dbReference type="InterPro" id="IPR015424">
    <property type="entry name" value="PyrdxlP-dep_Trfase"/>
</dbReference>
<accession>A0A850T6E1</accession>
<comment type="similarity">
    <text evidence="2">Belongs to the class-I pyridoxal-phosphate-dependent aminotransferase family.</text>
</comment>
<proteinExistence type="inferred from homology"/>
<dbReference type="NCBIfam" id="NF006388">
    <property type="entry name" value="PRK08637.1"/>
    <property type="match status" value="1"/>
</dbReference>
<protein>
    <submittedName>
        <fullName evidence="7">Aminotransferase class I/II-fold pyridoxal phosphate-dependent enzyme</fullName>
    </submittedName>
</protein>
<keyword evidence="8" id="KW-1185">Reference proteome</keyword>
<evidence type="ECO:0000256" key="2">
    <source>
        <dbReference type="ARBA" id="ARBA00007441"/>
    </source>
</evidence>
<evidence type="ECO:0000313" key="7">
    <source>
        <dbReference type="EMBL" id="NWH04555.1"/>
    </source>
</evidence>
<evidence type="ECO:0000259" key="6">
    <source>
        <dbReference type="Pfam" id="PF00155"/>
    </source>
</evidence>
<sequence>MNPIAQELNNIIKQAAPHVYEMLSDMGKRLFFPKGILTQSAEAKVKADKVNATIGIARQGSCVFSLSSVTKYITQIDPDNYLPYASSFGLPELRKKWRKELYVKNPSLQGTTVSLPVVTSGITHGVSILSEMWVNANDVIVMPDMIWGNYNMIFRVRNSARFAEYKSYNDAMTHFNLDDFERVIREEAAQNDKIVVMLNFPHNPTGYTLSKKEAACVAEILIDVAQKGTNVVAACDDAYFGLFFEEESAKESLFAKIAGKTSRLLAVKLDGPTKEDYVMGLRTGFTTYGVAADANLEGVYQALEQKTAGCIRGNISNCSHLSQTILVKSMEDKNYGRLKQEKFDLLKSRAFAIKEVLKDPKYADGFDVYPFNSGYFLCIRVKGVNAEALRFHLLDNYGTGLISIGENNLRVAFSCLEEKDVKTLFDTILSGINDLRT</sequence>
<comment type="cofactor">
    <cofactor evidence="1">
        <name>pyridoxal 5'-phosphate</name>
        <dbReference type="ChEBI" id="CHEBI:597326"/>
    </cofactor>
</comment>
<evidence type="ECO:0000256" key="5">
    <source>
        <dbReference type="ARBA" id="ARBA00022898"/>
    </source>
</evidence>
<organism evidence="7 8">
    <name type="scientific">Desulfobacter latus</name>
    <dbReference type="NCBI Taxonomy" id="2292"/>
    <lineage>
        <taxon>Bacteria</taxon>
        <taxon>Pseudomonadati</taxon>
        <taxon>Thermodesulfobacteriota</taxon>
        <taxon>Desulfobacteria</taxon>
        <taxon>Desulfobacterales</taxon>
        <taxon>Desulfobacteraceae</taxon>
        <taxon>Desulfobacter</taxon>
    </lineage>
</organism>
<dbReference type="InterPro" id="IPR004839">
    <property type="entry name" value="Aminotransferase_I/II_large"/>
</dbReference>
<evidence type="ECO:0000256" key="3">
    <source>
        <dbReference type="ARBA" id="ARBA00022576"/>
    </source>
</evidence>
<dbReference type="PANTHER" id="PTHR46383:SF1">
    <property type="entry name" value="ASPARTATE AMINOTRANSFERASE"/>
    <property type="match status" value="1"/>
</dbReference>
<evidence type="ECO:0000256" key="4">
    <source>
        <dbReference type="ARBA" id="ARBA00022679"/>
    </source>
</evidence>
<dbReference type="GO" id="GO:0030170">
    <property type="term" value="F:pyridoxal phosphate binding"/>
    <property type="evidence" value="ECO:0007669"/>
    <property type="project" value="InterPro"/>
</dbReference>
<keyword evidence="3 7" id="KW-0032">Aminotransferase</keyword>
<reference evidence="7 8" key="1">
    <citation type="submission" date="2020-06" db="EMBL/GenBank/DDBJ databases">
        <title>High-quality draft genome of sulfate reducer Desulfobacter latus type strain AcrS2 isolated from marine sediment.</title>
        <authorList>
            <person name="Hoppe M."/>
            <person name="Larsen C.K."/>
            <person name="Marshall I.P.G."/>
            <person name="Schramm A."/>
            <person name="Marietou A.G."/>
        </authorList>
    </citation>
    <scope>NUCLEOTIDE SEQUENCE [LARGE SCALE GENOMIC DNA]</scope>
    <source>
        <strain evidence="7 8">AcRS2</strain>
    </source>
</reference>
<gene>
    <name evidence="7" type="ORF">HXW94_06045</name>
</gene>
<dbReference type="Proteomes" id="UP000553343">
    <property type="component" value="Unassembled WGS sequence"/>
</dbReference>
<keyword evidence="4 7" id="KW-0808">Transferase</keyword>
<dbReference type="InterPro" id="IPR050596">
    <property type="entry name" value="AspAT/PAT-like"/>
</dbReference>
<keyword evidence="5" id="KW-0663">Pyridoxal phosphate</keyword>
<dbReference type="Pfam" id="PF00155">
    <property type="entry name" value="Aminotran_1_2"/>
    <property type="match status" value="1"/>
</dbReference>